<dbReference type="AlphaFoldDB" id="A0A811VCP5"/>
<keyword evidence="3" id="KW-1185">Reference proteome</keyword>
<feature type="region of interest" description="Disordered" evidence="1">
    <location>
        <begin position="299"/>
        <end position="320"/>
    </location>
</feature>
<organism evidence="2 3">
    <name type="scientific">Ceratitis capitata</name>
    <name type="common">Mediterranean fruit fly</name>
    <name type="synonym">Tephritis capitata</name>
    <dbReference type="NCBI Taxonomy" id="7213"/>
    <lineage>
        <taxon>Eukaryota</taxon>
        <taxon>Metazoa</taxon>
        <taxon>Ecdysozoa</taxon>
        <taxon>Arthropoda</taxon>
        <taxon>Hexapoda</taxon>
        <taxon>Insecta</taxon>
        <taxon>Pterygota</taxon>
        <taxon>Neoptera</taxon>
        <taxon>Endopterygota</taxon>
        <taxon>Diptera</taxon>
        <taxon>Brachycera</taxon>
        <taxon>Muscomorpha</taxon>
        <taxon>Tephritoidea</taxon>
        <taxon>Tephritidae</taxon>
        <taxon>Ceratitis</taxon>
        <taxon>Ceratitis</taxon>
    </lineage>
</organism>
<accession>A0A811VCP5</accession>
<evidence type="ECO:0000313" key="2">
    <source>
        <dbReference type="EMBL" id="CAD7013645.1"/>
    </source>
</evidence>
<reference evidence="2" key="1">
    <citation type="submission" date="2020-11" db="EMBL/GenBank/DDBJ databases">
        <authorList>
            <person name="Whitehead M."/>
        </authorList>
    </citation>
    <scope>NUCLEOTIDE SEQUENCE</scope>
    <source>
        <strain evidence="2">EGII</strain>
    </source>
</reference>
<dbReference type="OrthoDB" id="7989412at2759"/>
<sequence>MKPYYIPKRKQQKDTEEEMVTSEQAVQQGPVGNIMEIKFDPLRFVNRMGEYNGESTAELVQFVNKVELLLHSMNNYSIQSQKFIVLQIRDKIVGKANTTLLSYSIDTTNWNEIKRVLIENFSERNTFLQLHEKAEKVTHKNITQTYNELSNRLTRMNNMYHLSTERSIDRTPESNEESISNLFKEKIPINATRIIISRNIKTLFEAYRLLEQNNWTRFDNKYKNFKNNTNINKVNYIQTKGNNQQFNDYALRTGNKRQNFQYNVQRNNTQQNINPNNFQHNVQRDNFQHNDYQQNFQTRTQFSRANNNNRQSRRQPIEPMEVDNVLIENFPKTASEDEIYP</sequence>
<proteinExistence type="predicted"/>
<gene>
    <name evidence="2" type="ORF">CCAP1982_LOCUS21689</name>
</gene>
<comment type="caution">
    <text evidence="2">The sequence shown here is derived from an EMBL/GenBank/DDBJ whole genome shotgun (WGS) entry which is preliminary data.</text>
</comment>
<name>A0A811VCP5_CERCA</name>
<evidence type="ECO:0000313" key="3">
    <source>
        <dbReference type="Proteomes" id="UP000606786"/>
    </source>
</evidence>
<dbReference type="Proteomes" id="UP000606786">
    <property type="component" value="Unassembled WGS sequence"/>
</dbReference>
<evidence type="ECO:0000256" key="1">
    <source>
        <dbReference type="SAM" id="MobiDB-lite"/>
    </source>
</evidence>
<protein>
    <submittedName>
        <fullName evidence="2">(Mediterranean fruit fly) hypothetical protein</fullName>
    </submittedName>
</protein>
<dbReference type="EMBL" id="CAJHJT010000056">
    <property type="protein sequence ID" value="CAD7013645.1"/>
    <property type="molecule type" value="Genomic_DNA"/>
</dbReference>